<evidence type="ECO:0000256" key="1">
    <source>
        <dbReference type="ARBA" id="ARBA00004651"/>
    </source>
</evidence>
<protein>
    <submittedName>
        <fullName evidence="14">Methyl-accepting chemotaxis protein</fullName>
    </submittedName>
</protein>
<dbReference type="SUPFAM" id="SSF58104">
    <property type="entry name" value="Methyl-accepting chemotaxis protein (MCP) signaling domain"/>
    <property type="match status" value="1"/>
</dbReference>
<evidence type="ECO:0000256" key="6">
    <source>
        <dbReference type="ARBA" id="ARBA00023136"/>
    </source>
</evidence>
<dbReference type="InterPro" id="IPR004089">
    <property type="entry name" value="MCPsignal_dom"/>
</dbReference>
<dbReference type="SMART" id="SM00283">
    <property type="entry name" value="MA"/>
    <property type="match status" value="1"/>
</dbReference>
<dbReference type="GO" id="GO:0005886">
    <property type="term" value="C:plasma membrane"/>
    <property type="evidence" value="ECO:0007669"/>
    <property type="project" value="UniProtKB-SubCell"/>
</dbReference>
<feature type="region of interest" description="Disordered" evidence="10">
    <location>
        <begin position="707"/>
        <end position="729"/>
    </location>
</feature>
<dbReference type="Gene3D" id="3.30.450.20">
    <property type="entry name" value="PAS domain"/>
    <property type="match status" value="1"/>
</dbReference>
<keyword evidence="6 11" id="KW-0472">Membrane</keyword>
<dbReference type="Gene3D" id="1.10.287.950">
    <property type="entry name" value="Methyl-accepting chemotaxis protein"/>
    <property type="match status" value="1"/>
</dbReference>
<dbReference type="PANTHER" id="PTHR32089">
    <property type="entry name" value="METHYL-ACCEPTING CHEMOTAXIS PROTEIN MCPB"/>
    <property type="match status" value="1"/>
</dbReference>
<evidence type="ECO:0000256" key="2">
    <source>
        <dbReference type="ARBA" id="ARBA00022475"/>
    </source>
</evidence>
<evidence type="ECO:0000256" key="9">
    <source>
        <dbReference type="PROSITE-ProRule" id="PRU00284"/>
    </source>
</evidence>
<proteinExistence type="inferred from homology"/>
<feature type="transmembrane region" description="Helical" evidence="11">
    <location>
        <begin position="348"/>
        <end position="367"/>
    </location>
</feature>
<keyword evidence="5 11" id="KW-1133">Transmembrane helix</keyword>
<evidence type="ECO:0000259" key="13">
    <source>
        <dbReference type="PROSITE" id="PS50885"/>
    </source>
</evidence>
<evidence type="ECO:0000256" key="7">
    <source>
        <dbReference type="ARBA" id="ARBA00023224"/>
    </source>
</evidence>
<feature type="compositionally biased region" description="Polar residues" evidence="10">
    <location>
        <begin position="716"/>
        <end position="729"/>
    </location>
</feature>
<keyword evidence="7 9" id="KW-0807">Transducer</keyword>
<comment type="subcellular location">
    <subcellularLocation>
        <location evidence="1">Cell membrane</location>
        <topology evidence="1">Multi-pass membrane protein</topology>
    </subcellularLocation>
</comment>
<organism evidence="14 15">
    <name type="scientific">Rhodothalassium salexigens DSM 2132</name>
    <dbReference type="NCBI Taxonomy" id="1188247"/>
    <lineage>
        <taxon>Bacteria</taxon>
        <taxon>Pseudomonadati</taxon>
        <taxon>Pseudomonadota</taxon>
        <taxon>Alphaproteobacteria</taxon>
        <taxon>Rhodothalassiales</taxon>
        <taxon>Rhodothalassiaceae</taxon>
        <taxon>Rhodothalassium</taxon>
    </lineage>
</organism>
<dbReference type="SMART" id="SM00304">
    <property type="entry name" value="HAMP"/>
    <property type="match status" value="1"/>
</dbReference>
<dbReference type="AlphaFoldDB" id="A0A4R2PPZ0"/>
<dbReference type="InterPro" id="IPR003660">
    <property type="entry name" value="HAMP_dom"/>
</dbReference>
<dbReference type="InParanoid" id="A0A4R2PPZ0"/>
<evidence type="ECO:0000256" key="3">
    <source>
        <dbReference type="ARBA" id="ARBA00022500"/>
    </source>
</evidence>
<dbReference type="OrthoDB" id="354287at2"/>
<dbReference type="PANTHER" id="PTHR32089:SF112">
    <property type="entry name" value="LYSOZYME-LIKE PROTEIN-RELATED"/>
    <property type="match status" value="1"/>
</dbReference>
<reference evidence="14 15" key="1">
    <citation type="submission" date="2019-03" db="EMBL/GenBank/DDBJ databases">
        <title>Genomic Encyclopedia of Type Strains, Phase IV (KMG-IV): sequencing the most valuable type-strain genomes for metagenomic binning, comparative biology and taxonomic classification.</title>
        <authorList>
            <person name="Goeker M."/>
        </authorList>
    </citation>
    <scope>NUCLEOTIDE SEQUENCE [LARGE SCALE GENOMIC DNA]</scope>
    <source>
        <strain evidence="14 15">DSM 2132</strain>
    </source>
</reference>
<dbReference type="PROSITE" id="PS50111">
    <property type="entry name" value="CHEMOTAXIS_TRANSDUC_2"/>
    <property type="match status" value="1"/>
</dbReference>
<gene>
    <name evidence="14" type="ORF">EV659_102133</name>
</gene>
<sequence length="749" mass="80854">MLQALNNVKISKKLPSLIVMFLMVAASGVGLVGFLSAGAQVKDEVRQKLEAVLAARHAELEQYTSAIREDLRLVASNPYTLEALEAFDNGWQALGRDADTRLQRLYIEQNPHPAGQRERLDAADDGSRYSEAHARYHRWFRSLQTERKYYDVFLVNRDGDLVYSVFKEPDFATNLTTGIYRDSGLGHSVRDALAAGQDAQQVFIDFTAYAPSDGAPASFIAQPIRTADGRIAGVLAFQMPIDRLNTIMQRTDGMGDTGETYVVGNDRLMRSDSRFSAQTTILDRRIDSQAVAAALAGQQGVMIADDYRGQKVLSAYRPFTLLGNRWAMLAELDMEEAQAPVVGMGLKMLVLGLTVIVLVGIIGALMARSLSRPIASMAGVMDALSQNNLAVDVPYNDRGDEVGHMAKAVRFFKESLVQRLSDQEKARRLEEDQRAAAEAERQREEARKDADRERERAEADARQKKADALAQRIGAFDTQIAELMSTVSAATDQLAMTSKAMTATAERSDSQAQTVAAAAEEATSNVETVASASEELGTTAQEIGQQMERANSATHAAAEKAHATMSVMEALEASSNAISEVIDLINDIAEQTNLLALNATIEAARAGEAGKGFAVVASEVKSLATQTGRATQQIQTQIGDVQGHSKRAAEAMADIYKTIQATSEQATTVAAAVEEQQSATAEIARNIADAATGTRAVSSTITGLSNGVSETKEASRQVQEASDDLASSANGLRSEIERFVNDVRQISTD</sequence>
<dbReference type="InterPro" id="IPR033479">
    <property type="entry name" value="dCache_1"/>
</dbReference>
<name>A0A4R2PPZ0_RHOSA</name>
<comment type="caution">
    <text evidence="14">The sequence shown here is derived from an EMBL/GenBank/DDBJ whole genome shotgun (WGS) entry which is preliminary data.</text>
</comment>
<evidence type="ECO:0000256" key="5">
    <source>
        <dbReference type="ARBA" id="ARBA00022989"/>
    </source>
</evidence>
<dbReference type="EMBL" id="SLXO01000002">
    <property type="protein sequence ID" value="TCP37727.1"/>
    <property type="molecule type" value="Genomic_DNA"/>
</dbReference>
<evidence type="ECO:0000256" key="11">
    <source>
        <dbReference type="SAM" id="Phobius"/>
    </source>
</evidence>
<evidence type="ECO:0000313" key="15">
    <source>
        <dbReference type="Proteomes" id="UP000295399"/>
    </source>
</evidence>
<comment type="similarity">
    <text evidence="8">Belongs to the methyl-accepting chemotaxis (MCP) protein family.</text>
</comment>
<keyword evidence="3" id="KW-0145">Chemotaxis</keyword>
<evidence type="ECO:0000256" key="4">
    <source>
        <dbReference type="ARBA" id="ARBA00022692"/>
    </source>
</evidence>
<dbReference type="Proteomes" id="UP000295399">
    <property type="component" value="Unassembled WGS sequence"/>
</dbReference>
<evidence type="ECO:0000256" key="10">
    <source>
        <dbReference type="SAM" id="MobiDB-lite"/>
    </source>
</evidence>
<dbReference type="CDD" id="cd18774">
    <property type="entry name" value="PDC2_HK_sensor"/>
    <property type="match status" value="1"/>
</dbReference>
<keyword evidence="15" id="KW-1185">Reference proteome</keyword>
<dbReference type="Pfam" id="PF00015">
    <property type="entry name" value="MCPsignal"/>
    <property type="match status" value="1"/>
</dbReference>
<evidence type="ECO:0000256" key="8">
    <source>
        <dbReference type="ARBA" id="ARBA00029447"/>
    </source>
</evidence>
<dbReference type="Pfam" id="PF02743">
    <property type="entry name" value="dCache_1"/>
    <property type="match status" value="1"/>
</dbReference>
<keyword evidence="4 11" id="KW-0812">Transmembrane</keyword>
<accession>A0A4R2PPZ0</accession>
<dbReference type="PROSITE" id="PS50885">
    <property type="entry name" value="HAMP"/>
    <property type="match status" value="1"/>
</dbReference>
<feature type="domain" description="Methyl-accepting transducer" evidence="12">
    <location>
        <begin position="483"/>
        <end position="726"/>
    </location>
</feature>
<keyword evidence="2" id="KW-1003">Cell membrane</keyword>
<dbReference type="GO" id="GO:0007165">
    <property type="term" value="P:signal transduction"/>
    <property type="evidence" value="ECO:0007669"/>
    <property type="project" value="UniProtKB-KW"/>
</dbReference>
<feature type="domain" description="HAMP" evidence="13">
    <location>
        <begin position="368"/>
        <end position="421"/>
    </location>
</feature>
<dbReference type="GO" id="GO:0006935">
    <property type="term" value="P:chemotaxis"/>
    <property type="evidence" value="ECO:0007669"/>
    <property type="project" value="UniProtKB-KW"/>
</dbReference>
<evidence type="ECO:0000313" key="14">
    <source>
        <dbReference type="EMBL" id="TCP37727.1"/>
    </source>
</evidence>
<feature type="transmembrane region" description="Helical" evidence="11">
    <location>
        <begin position="17"/>
        <end position="39"/>
    </location>
</feature>
<dbReference type="Gene3D" id="1.10.8.500">
    <property type="entry name" value="HAMP domain in histidine kinase"/>
    <property type="match status" value="1"/>
</dbReference>
<dbReference type="Pfam" id="PF00672">
    <property type="entry name" value="HAMP"/>
    <property type="match status" value="1"/>
</dbReference>
<evidence type="ECO:0000259" key="12">
    <source>
        <dbReference type="PROSITE" id="PS50111"/>
    </source>
</evidence>
<feature type="region of interest" description="Disordered" evidence="10">
    <location>
        <begin position="423"/>
        <end position="463"/>
    </location>
</feature>